<gene>
    <name evidence="7" type="ORF">CITCOLO1_LOCUS13247</name>
</gene>
<evidence type="ECO:0000259" key="6">
    <source>
        <dbReference type="PROSITE" id="PS50888"/>
    </source>
</evidence>
<dbReference type="SUPFAM" id="SSF47459">
    <property type="entry name" value="HLH, helix-loop-helix DNA-binding domain"/>
    <property type="match status" value="1"/>
</dbReference>
<sequence length="247" mass="27955">MDFMQSDLNFYLKKAMRPTANQGDDNHMQIPLSSAFLSVLPPGRKNLGPFNTVEFQPSEVCPQNFIIFDHTDNRSQIMFHPAIANQLSGPTANMCSKYIQKNFCINDEHYEDREISSPLMEDLDDIDALLSLEDEDHEDLDGSEDEEISTARSHLNYGNRSPDSSSSSYSSKPRKKQSFNPVHKSSSSGSSCDSDVKQLKVKKMVRKLREILPGGYQMTTVTVLDEAVKYLKSLKDEVQKLGELRHK</sequence>
<dbReference type="InterPro" id="IPR037546">
    <property type="entry name" value="SAC51-like"/>
</dbReference>
<comment type="subcellular location">
    <subcellularLocation>
        <location evidence="1">Nucleus</location>
    </subcellularLocation>
</comment>
<dbReference type="Pfam" id="PF23173">
    <property type="entry name" value="bHLH_SAC51"/>
    <property type="match status" value="1"/>
</dbReference>
<feature type="compositionally biased region" description="Acidic residues" evidence="5">
    <location>
        <begin position="136"/>
        <end position="148"/>
    </location>
</feature>
<dbReference type="EMBL" id="OZ021738">
    <property type="protein sequence ID" value="CAK9321180.1"/>
    <property type="molecule type" value="Genomic_DNA"/>
</dbReference>
<feature type="compositionally biased region" description="Polar residues" evidence="5">
    <location>
        <begin position="150"/>
        <end position="159"/>
    </location>
</feature>
<keyword evidence="8" id="KW-1185">Reference proteome</keyword>
<evidence type="ECO:0000256" key="4">
    <source>
        <dbReference type="ARBA" id="ARBA00023242"/>
    </source>
</evidence>
<dbReference type="PROSITE" id="PS50888">
    <property type="entry name" value="BHLH"/>
    <property type="match status" value="1"/>
</dbReference>
<keyword evidence="3" id="KW-0804">Transcription</keyword>
<feature type="region of interest" description="Disordered" evidence="5">
    <location>
        <begin position="136"/>
        <end position="194"/>
    </location>
</feature>
<dbReference type="InterPro" id="IPR011598">
    <property type="entry name" value="bHLH_dom"/>
</dbReference>
<evidence type="ECO:0000256" key="1">
    <source>
        <dbReference type="ARBA" id="ARBA00004123"/>
    </source>
</evidence>
<dbReference type="PANTHER" id="PTHR36066">
    <property type="entry name" value="TRANSCRIPTION FACTOR BHLH145"/>
    <property type="match status" value="1"/>
</dbReference>
<protein>
    <recommendedName>
        <fullName evidence="6">BHLH domain-containing protein</fullName>
    </recommendedName>
</protein>
<evidence type="ECO:0000313" key="8">
    <source>
        <dbReference type="Proteomes" id="UP001642487"/>
    </source>
</evidence>
<feature type="compositionally biased region" description="Low complexity" evidence="5">
    <location>
        <begin position="160"/>
        <end position="171"/>
    </location>
</feature>
<dbReference type="Proteomes" id="UP001642487">
    <property type="component" value="Chromosome 4"/>
</dbReference>
<evidence type="ECO:0000256" key="2">
    <source>
        <dbReference type="ARBA" id="ARBA00023015"/>
    </source>
</evidence>
<dbReference type="PANTHER" id="PTHR36066:SF11">
    <property type="entry name" value="TRANSCRIPTION FACTOR BHLH144"/>
    <property type="match status" value="1"/>
</dbReference>
<name>A0ABP0YKZ3_9ROSI</name>
<evidence type="ECO:0000256" key="5">
    <source>
        <dbReference type="SAM" id="MobiDB-lite"/>
    </source>
</evidence>
<accession>A0ABP0YKZ3</accession>
<proteinExistence type="predicted"/>
<evidence type="ECO:0000256" key="3">
    <source>
        <dbReference type="ARBA" id="ARBA00023163"/>
    </source>
</evidence>
<dbReference type="InterPro" id="IPR036638">
    <property type="entry name" value="HLH_DNA-bd_sf"/>
</dbReference>
<keyword evidence="2" id="KW-0805">Transcription regulation</keyword>
<organism evidence="7 8">
    <name type="scientific">Citrullus colocynthis</name>
    <name type="common">colocynth</name>
    <dbReference type="NCBI Taxonomy" id="252529"/>
    <lineage>
        <taxon>Eukaryota</taxon>
        <taxon>Viridiplantae</taxon>
        <taxon>Streptophyta</taxon>
        <taxon>Embryophyta</taxon>
        <taxon>Tracheophyta</taxon>
        <taxon>Spermatophyta</taxon>
        <taxon>Magnoliopsida</taxon>
        <taxon>eudicotyledons</taxon>
        <taxon>Gunneridae</taxon>
        <taxon>Pentapetalae</taxon>
        <taxon>rosids</taxon>
        <taxon>fabids</taxon>
        <taxon>Cucurbitales</taxon>
        <taxon>Cucurbitaceae</taxon>
        <taxon>Benincaseae</taxon>
        <taxon>Citrullus</taxon>
    </lineage>
</organism>
<feature type="domain" description="BHLH" evidence="6">
    <location>
        <begin position="185"/>
        <end position="234"/>
    </location>
</feature>
<evidence type="ECO:0000313" key="7">
    <source>
        <dbReference type="EMBL" id="CAK9321180.1"/>
    </source>
</evidence>
<keyword evidence="4" id="KW-0539">Nucleus</keyword>
<reference evidence="7 8" key="1">
    <citation type="submission" date="2024-03" db="EMBL/GenBank/DDBJ databases">
        <authorList>
            <person name="Gkanogiannis A."/>
            <person name="Becerra Lopez-Lavalle L."/>
        </authorList>
    </citation>
    <scope>NUCLEOTIDE SEQUENCE [LARGE SCALE GENOMIC DNA]</scope>
</reference>